<organism evidence="5 6">
    <name type="scientific">Tenacibaculum holothuriorum</name>
    <dbReference type="NCBI Taxonomy" id="1635173"/>
    <lineage>
        <taxon>Bacteria</taxon>
        <taxon>Pseudomonadati</taxon>
        <taxon>Bacteroidota</taxon>
        <taxon>Flavobacteriia</taxon>
        <taxon>Flavobacteriales</taxon>
        <taxon>Flavobacteriaceae</taxon>
        <taxon>Tenacibaculum</taxon>
    </lineage>
</organism>
<feature type="domain" description="HTH araC/xylS-type" evidence="4">
    <location>
        <begin position="196"/>
        <end position="294"/>
    </location>
</feature>
<keyword evidence="2" id="KW-0238">DNA-binding</keyword>
<evidence type="ECO:0000256" key="2">
    <source>
        <dbReference type="ARBA" id="ARBA00023125"/>
    </source>
</evidence>
<dbReference type="GO" id="GO:0043565">
    <property type="term" value="F:sequence-specific DNA binding"/>
    <property type="evidence" value="ECO:0007669"/>
    <property type="project" value="InterPro"/>
</dbReference>
<sequence length="296" mass="35259">MVNIKRYKEINNFLEATGFYKKTDISDFFILKFEEITSSSVYHMPPYQKDFYQIGFIIKTNNGTKIEIDTHKNEQLQNSLFFVSPDHIYSWTRSEHVTGYILYFKRDYLNFYQGDLKKDFTFFDIADKNSFHLKDTTATTLTDDFEKLYKEYHTKTLYRYQIIQSSLLALLFKIKSLEEITLDNTSTLTTKEMLVFKFQNLVKNCFRRDKQVKNYADKLHVSSSHLNEVLKEVKGKTAKELIIEKTLSEAKKELSYTTLSIAEVAYNMGFEEPTHFTRFFKKYLHKTPKQYREHNT</sequence>
<name>A0A1Y2PCT2_9FLAO</name>
<evidence type="ECO:0000256" key="1">
    <source>
        <dbReference type="ARBA" id="ARBA00023015"/>
    </source>
</evidence>
<evidence type="ECO:0000259" key="4">
    <source>
        <dbReference type="PROSITE" id="PS01124"/>
    </source>
</evidence>
<dbReference type="OrthoDB" id="2600165at2"/>
<dbReference type="Gene3D" id="1.10.10.60">
    <property type="entry name" value="Homeodomain-like"/>
    <property type="match status" value="1"/>
</dbReference>
<dbReference type="InterPro" id="IPR009057">
    <property type="entry name" value="Homeodomain-like_sf"/>
</dbReference>
<dbReference type="Proteomes" id="UP000194221">
    <property type="component" value="Unassembled WGS sequence"/>
</dbReference>
<dbReference type="STRING" id="1635173.WH52_05845"/>
<evidence type="ECO:0000313" key="5">
    <source>
        <dbReference type="EMBL" id="OSY88294.1"/>
    </source>
</evidence>
<dbReference type="InParanoid" id="A0A1Y2PCT2"/>
<proteinExistence type="predicted"/>
<dbReference type="PRINTS" id="PR00032">
    <property type="entry name" value="HTHARAC"/>
</dbReference>
<comment type="caution">
    <text evidence="5">The sequence shown here is derived from an EMBL/GenBank/DDBJ whole genome shotgun (WGS) entry which is preliminary data.</text>
</comment>
<dbReference type="PANTHER" id="PTHR43280:SF32">
    <property type="entry name" value="TRANSCRIPTIONAL REGULATORY PROTEIN"/>
    <property type="match status" value="1"/>
</dbReference>
<dbReference type="SUPFAM" id="SSF46689">
    <property type="entry name" value="Homeodomain-like"/>
    <property type="match status" value="1"/>
</dbReference>
<dbReference type="FunCoup" id="A0A1Y2PCT2">
    <property type="interactions" value="9"/>
</dbReference>
<dbReference type="GO" id="GO:0003700">
    <property type="term" value="F:DNA-binding transcription factor activity"/>
    <property type="evidence" value="ECO:0007669"/>
    <property type="project" value="InterPro"/>
</dbReference>
<dbReference type="PANTHER" id="PTHR43280">
    <property type="entry name" value="ARAC-FAMILY TRANSCRIPTIONAL REGULATOR"/>
    <property type="match status" value="1"/>
</dbReference>
<accession>A0A1Y2PCT2</accession>
<dbReference type="PROSITE" id="PS01124">
    <property type="entry name" value="HTH_ARAC_FAMILY_2"/>
    <property type="match status" value="1"/>
</dbReference>
<dbReference type="AlphaFoldDB" id="A0A1Y2PCT2"/>
<gene>
    <name evidence="5" type="ORF">WH52_05845</name>
</gene>
<keyword evidence="1" id="KW-0805">Transcription regulation</keyword>
<dbReference type="EMBL" id="LAPZ01000003">
    <property type="protein sequence ID" value="OSY88294.1"/>
    <property type="molecule type" value="Genomic_DNA"/>
</dbReference>
<dbReference type="Pfam" id="PF12833">
    <property type="entry name" value="HTH_18"/>
    <property type="match status" value="1"/>
</dbReference>
<dbReference type="InterPro" id="IPR018060">
    <property type="entry name" value="HTH_AraC"/>
</dbReference>
<evidence type="ECO:0000256" key="3">
    <source>
        <dbReference type="ARBA" id="ARBA00023163"/>
    </source>
</evidence>
<protein>
    <recommendedName>
        <fullName evidence="4">HTH araC/xylS-type domain-containing protein</fullName>
    </recommendedName>
</protein>
<dbReference type="SMART" id="SM00342">
    <property type="entry name" value="HTH_ARAC"/>
    <property type="match status" value="1"/>
</dbReference>
<dbReference type="InterPro" id="IPR020449">
    <property type="entry name" value="Tscrpt_reg_AraC-type_HTH"/>
</dbReference>
<reference evidence="5 6" key="1">
    <citation type="submission" date="2015-03" db="EMBL/GenBank/DDBJ databases">
        <title>Genome sequence of Tenacibaculum sp. S2-2, isolated from intestinal microbiota of sea cucumber, Apostichopus japonicas.</title>
        <authorList>
            <person name="Shao Z."/>
            <person name="Wang L."/>
            <person name="Li X."/>
        </authorList>
    </citation>
    <scope>NUCLEOTIDE SEQUENCE [LARGE SCALE GENOMIC DNA]</scope>
    <source>
        <strain evidence="5 6">S2-2</strain>
    </source>
</reference>
<keyword evidence="3" id="KW-0804">Transcription</keyword>
<evidence type="ECO:0000313" key="6">
    <source>
        <dbReference type="Proteomes" id="UP000194221"/>
    </source>
</evidence>
<dbReference type="RefSeq" id="WP_086030014.1">
    <property type="nucleotide sequence ID" value="NZ_LAPZ01000003.1"/>
</dbReference>
<keyword evidence="6" id="KW-1185">Reference proteome</keyword>